<dbReference type="EMBL" id="CP065938">
    <property type="protein sequence ID" value="UWX05857.1"/>
    <property type="molecule type" value="Genomic_DNA"/>
</dbReference>
<dbReference type="Pfam" id="PF02581">
    <property type="entry name" value="TMP-TENI"/>
    <property type="match status" value="1"/>
</dbReference>
<evidence type="ECO:0000256" key="2">
    <source>
        <dbReference type="ARBA" id="ARBA00022977"/>
    </source>
</evidence>
<name>A0ABY5Y2C1_9BACT</name>
<sequence length="199" mass="21678">MKKLICISQKESCAEDFFVRTEKILKQGVFAFILREKSLSAGEYEELALKLLPVAKKYSSPFFLNGHYELACGLGLGIQLSFQAYRELRESPVPVGISVHSAEEAEYIVRHPKGISVSHILAGHVFPTDCKKGLAPRGLEFLSSVCKAVDKKIPVFGLGGVSPDNMPALYGTGAYGGAIMSSCMKSPDIEELFKKFAAV</sequence>
<organism evidence="4 5">
    <name type="scientific">Taurinivorans muris</name>
    <dbReference type="NCBI Taxonomy" id="2787751"/>
    <lineage>
        <taxon>Bacteria</taxon>
        <taxon>Pseudomonadati</taxon>
        <taxon>Thermodesulfobacteriota</taxon>
        <taxon>Desulfovibrionia</taxon>
        <taxon>Desulfovibrionales</taxon>
        <taxon>Desulfovibrionaceae</taxon>
        <taxon>Taurinivorans</taxon>
    </lineage>
</organism>
<dbReference type="CDD" id="cd00564">
    <property type="entry name" value="TMP_TenI"/>
    <property type="match status" value="1"/>
</dbReference>
<dbReference type="RefSeq" id="WP_334315448.1">
    <property type="nucleotide sequence ID" value="NZ_CP065938.1"/>
</dbReference>
<feature type="domain" description="Thiamine phosphate synthase/TenI" evidence="3">
    <location>
        <begin position="5"/>
        <end position="182"/>
    </location>
</feature>
<dbReference type="InterPro" id="IPR013785">
    <property type="entry name" value="Aldolase_TIM"/>
</dbReference>
<dbReference type="SUPFAM" id="SSF51391">
    <property type="entry name" value="Thiamin phosphate synthase"/>
    <property type="match status" value="1"/>
</dbReference>
<dbReference type="Proteomes" id="UP001058120">
    <property type="component" value="Chromosome"/>
</dbReference>
<dbReference type="Gene3D" id="3.20.20.70">
    <property type="entry name" value="Aldolase class I"/>
    <property type="match status" value="1"/>
</dbReference>
<dbReference type="InterPro" id="IPR036206">
    <property type="entry name" value="ThiamineP_synth_sf"/>
</dbReference>
<gene>
    <name evidence="4" type="ORF">JBF11_00565</name>
</gene>
<dbReference type="InterPro" id="IPR022998">
    <property type="entry name" value="ThiamineP_synth_TenI"/>
</dbReference>
<protein>
    <submittedName>
        <fullName evidence="4">Thiamine phosphate synthase</fullName>
    </submittedName>
</protein>
<accession>A0ABY5Y2C1</accession>
<keyword evidence="5" id="KW-1185">Reference proteome</keyword>
<evidence type="ECO:0000256" key="1">
    <source>
        <dbReference type="ARBA" id="ARBA00004948"/>
    </source>
</evidence>
<evidence type="ECO:0000259" key="3">
    <source>
        <dbReference type="Pfam" id="PF02581"/>
    </source>
</evidence>
<comment type="pathway">
    <text evidence="1">Cofactor biosynthesis; thiamine diphosphate biosynthesis.</text>
</comment>
<dbReference type="PANTHER" id="PTHR20857">
    <property type="entry name" value="THIAMINE-PHOSPHATE PYROPHOSPHORYLASE"/>
    <property type="match status" value="1"/>
</dbReference>
<evidence type="ECO:0000313" key="5">
    <source>
        <dbReference type="Proteomes" id="UP001058120"/>
    </source>
</evidence>
<proteinExistence type="predicted"/>
<keyword evidence="2" id="KW-0784">Thiamine biosynthesis</keyword>
<evidence type="ECO:0000313" key="4">
    <source>
        <dbReference type="EMBL" id="UWX05857.1"/>
    </source>
</evidence>
<dbReference type="PANTHER" id="PTHR20857:SF15">
    <property type="entry name" value="THIAMINE-PHOSPHATE SYNTHASE"/>
    <property type="match status" value="1"/>
</dbReference>
<reference evidence="4" key="1">
    <citation type="submission" date="2020-12" db="EMBL/GenBank/DDBJ databases">
        <title>Taurinivorans muris gen. nov., sp. nov., fundamental and realized metabolic niche of a ubiquitous sulfidogenic bacterium in the murine intestine.</title>
        <authorList>
            <person name="Ye H."/>
            <person name="Hanson B.T."/>
            <person name="Loy A."/>
        </authorList>
    </citation>
    <scope>NUCLEOTIDE SEQUENCE</scope>
    <source>
        <strain evidence="4">LT0009</strain>
    </source>
</reference>